<dbReference type="InterPro" id="IPR001713">
    <property type="entry name" value="Prot_inh_stefin"/>
</dbReference>
<dbReference type="AlphaFoldDB" id="A0A3B4WIT5"/>
<reference evidence="10" key="1">
    <citation type="submission" date="2025-08" db="UniProtKB">
        <authorList>
            <consortium name="Ensembl"/>
        </authorList>
    </citation>
    <scope>IDENTIFICATION</scope>
</reference>
<dbReference type="PANTHER" id="PTHR11414:SF21">
    <property type="entry name" value="CYSTATIN 14A, TANDEM DUPLICATE 1-RELATED"/>
    <property type="match status" value="1"/>
</dbReference>
<proteinExistence type="inferred from homology"/>
<dbReference type="PANTHER" id="PTHR11414">
    <property type="entry name" value="CYSTATIN FAMILY MEMBER"/>
    <property type="match status" value="1"/>
</dbReference>
<evidence type="ECO:0000256" key="6">
    <source>
        <dbReference type="ARBA" id="ARBA00022859"/>
    </source>
</evidence>
<dbReference type="STRING" id="1841481.ENSSLDP00000004376"/>
<keyword evidence="6" id="KW-0391">Immunity</keyword>
<evidence type="ECO:0000259" key="9">
    <source>
        <dbReference type="SMART" id="SM00043"/>
    </source>
</evidence>
<evidence type="ECO:0000256" key="8">
    <source>
        <dbReference type="ARBA" id="ARBA00041437"/>
    </source>
</evidence>
<keyword evidence="5" id="KW-0789">Thiol protease inhibitor</keyword>
<dbReference type="InterPro" id="IPR046350">
    <property type="entry name" value="Cystatin_sf"/>
</dbReference>
<organism evidence="10 11">
    <name type="scientific">Seriola lalandi dorsalis</name>
    <dbReference type="NCBI Taxonomy" id="1841481"/>
    <lineage>
        <taxon>Eukaryota</taxon>
        <taxon>Metazoa</taxon>
        <taxon>Chordata</taxon>
        <taxon>Craniata</taxon>
        <taxon>Vertebrata</taxon>
        <taxon>Euteleostomi</taxon>
        <taxon>Actinopterygii</taxon>
        <taxon>Neopterygii</taxon>
        <taxon>Teleostei</taxon>
        <taxon>Neoteleostei</taxon>
        <taxon>Acanthomorphata</taxon>
        <taxon>Carangaria</taxon>
        <taxon>Carangiformes</taxon>
        <taxon>Carangidae</taxon>
        <taxon>Seriola</taxon>
    </lineage>
</organism>
<dbReference type="GeneTree" id="ENSGT00940000155717"/>
<comment type="subcellular location">
    <subcellularLocation>
        <location evidence="1">Cytoplasm</location>
    </subcellularLocation>
</comment>
<dbReference type="CDD" id="cd00042">
    <property type="entry name" value="CY"/>
    <property type="match status" value="1"/>
</dbReference>
<comment type="similarity">
    <text evidence="2">Belongs to the cystatin family.</text>
</comment>
<evidence type="ECO:0000256" key="2">
    <source>
        <dbReference type="ARBA" id="ARBA00009403"/>
    </source>
</evidence>
<dbReference type="Pfam" id="PF00031">
    <property type="entry name" value="Cystatin"/>
    <property type="match status" value="1"/>
</dbReference>
<dbReference type="SUPFAM" id="SSF54403">
    <property type="entry name" value="Cystatin/monellin"/>
    <property type="match status" value="1"/>
</dbReference>
<feature type="domain" description="Cystatin" evidence="9">
    <location>
        <begin position="7"/>
        <end position="91"/>
    </location>
</feature>
<accession>A0A3B4WIT5</accession>
<sequence length="101" mass="11541">IIQVSYRCPGFTDPMDATEEIQKICDQVKGEVQKNTKKVYEEFRAVKYTSQVVNGTNYLIKVHVGGHIYLHLKVYQSRPYDGGEVVLTSVHDDKDDTIVHL</sequence>
<keyword evidence="4" id="KW-0646">Protease inhibitor</keyword>
<name>A0A3B4WIT5_SERLL</name>
<dbReference type="Proteomes" id="UP000261360">
    <property type="component" value="Unplaced"/>
</dbReference>
<dbReference type="GO" id="GO:0004869">
    <property type="term" value="F:cysteine-type endopeptidase inhibitor activity"/>
    <property type="evidence" value="ECO:0007669"/>
    <property type="project" value="UniProtKB-KW"/>
</dbReference>
<keyword evidence="11" id="KW-1185">Reference proteome</keyword>
<dbReference type="GO" id="GO:0005829">
    <property type="term" value="C:cytosol"/>
    <property type="evidence" value="ECO:0007669"/>
    <property type="project" value="TreeGrafter"/>
</dbReference>
<dbReference type="Ensembl" id="ENSSLDT00000004524.1">
    <property type="protein sequence ID" value="ENSSLDP00000004376.1"/>
    <property type="gene ID" value="ENSSLDG00000003226.1"/>
</dbReference>
<evidence type="ECO:0000256" key="3">
    <source>
        <dbReference type="ARBA" id="ARBA00022490"/>
    </source>
</evidence>
<evidence type="ECO:0000313" key="10">
    <source>
        <dbReference type="Ensembl" id="ENSSLDP00000004376.1"/>
    </source>
</evidence>
<dbReference type="InterPro" id="IPR000010">
    <property type="entry name" value="Cystatin_dom"/>
</dbReference>
<evidence type="ECO:0000313" key="11">
    <source>
        <dbReference type="Proteomes" id="UP000261360"/>
    </source>
</evidence>
<reference evidence="10" key="2">
    <citation type="submission" date="2025-09" db="UniProtKB">
        <authorList>
            <consortium name="Ensembl"/>
        </authorList>
    </citation>
    <scope>IDENTIFICATION</scope>
</reference>
<evidence type="ECO:0000256" key="7">
    <source>
        <dbReference type="ARBA" id="ARBA00040677"/>
    </source>
</evidence>
<evidence type="ECO:0000256" key="4">
    <source>
        <dbReference type="ARBA" id="ARBA00022690"/>
    </source>
</evidence>
<dbReference type="GO" id="GO:0002376">
    <property type="term" value="P:immune system process"/>
    <property type="evidence" value="ECO:0007669"/>
    <property type="project" value="UniProtKB-KW"/>
</dbReference>
<evidence type="ECO:0000256" key="5">
    <source>
        <dbReference type="ARBA" id="ARBA00022704"/>
    </source>
</evidence>
<dbReference type="Gene3D" id="3.10.450.10">
    <property type="match status" value="1"/>
</dbReference>
<protein>
    <recommendedName>
        <fullName evidence="7">Cystatin-B</fullName>
    </recommendedName>
    <alternativeName>
        <fullName evidence="8">Stefin-B</fullName>
    </alternativeName>
</protein>
<dbReference type="GO" id="GO:0071220">
    <property type="term" value="P:cellular response to bacterial lipoprotein"/>
    <property type="evidence" value="ECO:0007669"/>
    <property type="project" value="UniProtKB-ARBA"/>
</dbReference>
<dbReference type="FunFam" id="3.10.450.10:FF:000001">
    <property type="entry name" value="Cystatin-A"/>
    <property type="match status" value="1"/>
</dbReference>
<keyword evidence="3" id="KW-0963">Cytoplasm</keyword>
<evidence type="ECO:0000256" key="1">
    <source>
        <dbReference type="ARBA" id="ARBA00004496"/>
    </source>
</evidence>
<dbReference type="SMART" id="SM00043">
    <property type="entry name" value="CY"/>
    <property type="match status" value="1"/>
</dbReference>
<dbReference type="PRINTS" id="PR00295">
    <property type="entry name" value="STEFINA"/>
</dbReference>